<proteinExistence type="predicted"/>
<dbReference type="STRING" id="69895.SAMN05192551_103255"/>
<dbReference type="OrthoDB" id="7285215at2"/>
<accession>A0A1I3DDJ5</accession>
<keyword evidence="2" id="KW-1185">Reference proteome</keyword>
<gene>
    <name evidence="1" type="ORF">SAMN05192551_103255</name>
</gene>
<dbReference type="RefSeq" id="WP_093371305.1">
    <property type="nucleotide sequence ID" value="NZ_FOQA01000003.1"/>
</dbReference>
<dbReference type="EMBL" id="FOQA01000003">
    <property type="protein sequence ID" value="SFH84804.1"/>
    <property type="molecule type" value="Genomic_DNA"/>
</dbReference>
<reference evidence="2" key="1">
    <citation type="submission" date="2016-10" db="EMBL/GenBank/DDBJ databases">
        <authorList>
            <person name="Varghese N."/>
            <person name="Submissions S."/>
        </authorList>
    </citation>
    <scope>NUCLEOTIDE SEQUENCE [LARGE SCALE GENOMIC DNA]</scope>
    <source>
        <strain evidence="2">Z-7934</strain>
    </source>
</reference>
<evidence type="ECO:0000313" key="1">
    <source>
        <dbReference type="EMBL" id="SFH84804.1"/>
    </source>
</evidence>
<sequence length="193" mass="22244">MFNDILNDEVTLLKKNGSKYESIKANVQPEKIFIMDETIPIEEGDKIQRELSNGLIESYIVLDRGFYNVDMGRMSPHYQCKVKKETAISSETQRSNKKIYNINGENSRVNINSTDNSTNIVNVSSDNLFEELRNMIKENIDKNNEILDAIDEMEKNQNNKESFMVSYQKFISLISDHISLISPFIPALSQFFV</sequence>
<name>A0A1I3DDJ5_9FIRM</name>
<organism evidence="1 2">
    <name type="scientific">Tindallia magadiensis</name>
    <dbReference type="NCBI Taxonomy" id="69895"/>
    <lineage>
        <taxon>Bacteria</taxon>
        <taxon>Bacillati</taxon>
        <taxon>Bacillota</taxon>
        <taxon>Clostridia</taxon>
        <taxon>Peptostreptococcales</taxon>
        <taxon>Tindalliaceae</taxon>
        <taxon>Tindallia</taxon>
    </lineage>
</organism>
<dbReference type="AlphaFoldDB" id="A0A1I3DDJ5"/>
<evidence type="ECO:0000313" key="2">
    <source>
        <dbReference type="Proteomes" id="UP000199287"/>
    </source>
</evidence>
<dbReference type="Proteomes" id="UP000199287">
    <property type="component" value="Unassembled WGS sequence"/>
</dbReference>
<protein>
    <submittedName>
        <fullName evidence="1">Uncharacterized protein</fullName>
    </submittedName>
</protein>